<reference evidence="3" key="2">
    <citation type="journal article" date="2013" name="PLoS Genet.">
        <title>Comparative genome structure, secondary metabolite, and effector coding capacity across Cochliobolus pathogens.</title>
        <authorList>
            <person name="Condon B.J."/>
            <person name="Leng Y."/>
            <person name="Wu D."/>
            <person name="Bushley K.E."/>
            <person name="Ohm R.A."/>
            <person name="Otillar R."/>
            <person name="Martin J."/>
            <person name="Schackwitz W."/>
            <person name="Grimwood J."/>
            <person name="MohdZainudin N."/>
            <person name="Xue C."/>
            <person name="Wang R."/>
            <person name="Manning V.A."/>
            <person name="Dhillon B."/>
            <person name="Tu Z.J."/>
            <person name="Steffenson B.J."/>
            <person name="Salamov A."/>
            <person name="Sun H."/>
            <person name="Lowry S."/>
            <person name="LaButti K."/>
            <person name="Han J."/>
            <person name="Copeland A."/>
            <person name="Lindquist E."/>
            <person name="Barry K."/>
            <person name="Schmutz J."/>
            <person name="Baker S.E."/>
            <person name="Ciuffetti L.M."/>
            <person name="Grigoriev I.V."/>
            <person name="Zhong S."/>
            <person name="Turgeon B.G."/>
        </authorList>
    </citation>
    <scope>NUCLEOTIDE SEQUENCE [LARGE SCALE GENOMIC DNA]</scope>
    <source>
        <strain evidence="3">C4 / ATCC 48331 / race T</strain>
    </source>
</reference>
<sequence length="197" mass="20830">MASTGATVGGGVHWGAQGEMCATRDEPNDDGGGGDGNDEETDEEATRQCRWTDELQKKRHAICHRGTRERNWADWREIGLGCLRNNERVAEESLIFAVRVDGPCSSCSGDGGPGGQDGHSSSSSSSMGAAGVQSWTCSRKTREAGAAIDFGCGAQQRRPSVADSRPRPRARSSCVTAAGSARVECICIALTLGRQKK</sequence>
<reference evidence="2 3" key="1">
    <citation type="journal article" date="2012" name="PLoS Pathog.">
        <title>Diverse lifestyles and strategies of plant pathogenesis encoded in the genomes of eighteen Dothideomycetes fungi.</title>
        <authorList>
            <person name="Ohm R.A."/>
            <person name="Feau N."/>
            <person name="Henrissat B."/>
            <person name="Schoch C.L."/>
            <person name="Horwitz B.A."/>
            <person name="Barry K.W."/>
            <person name="Condon B.J."/>
            <person name="Copeland A.C."/>
            <person name="Dhillon B."/>
            <person name="Glaser F."/>
            <person name="Hesse C.N."/>
            <person name="Kosti I."/>
            <person name="LaButti K."/>
            <person name="Lindquist E.A."/>
            <person name="Lucas S."/>
            <person name="Salamov A.A."/>
            <person name="Bradshaw R.E."/>
            <person name="Ciuffetti L."/>
            <person name="Hamelin R.C."/>
            <person name="Kema G.H.J."/>
            <person name="Lawrence C."/>
            <person name="Scott J.A."/>
            <person name="Spatafora J.W."/>
            <person name="Turgeon B.G."/>
            <person name="de Wit P.J.G.M."/>
            <person name="Zhong S."/>
            <person name="Goodwin S.B."/>
            <person name="Grigoriev I.V."/>
        </authorList>
    </citation>
    <scope>NUCLEOTIDE SEQUENCE [LARGE SCALE GENOMIC DNA]</scope>
    <source>
        <strain evidence="3">C4 / ATCC 48331 / race T</strain>
    </source>
</reference>
<name>N4XC15_COCH4</name>
<accession>N4XC15</accession>
<keyword evidence="3" id="KW-1185">Reference proteome</keyword>
<dbReference type="AlphaFoldDB" id="N4XC15"/>
<proteinExistence type="predicted"/>
<evidence type="ECO:0000313" key="3">
    <source>
        <dbReference type="Proteomes" id="UP000012338"/>
    </source>
</evidence>
<dbReference type="EMBL" id="KB733446">
    <property type="protein sequence ID" value="ENI09205.1"/>
    <property type="molecule type" value="Genomic_DNA"/>
</dbReference>
<dbReference type="OrthoDB" id="10497086at2759"/>
<protein>
    <submittedName>
        <fullName evidence="2">Uncharacterized protein</fullName>
    </submittedName>
</protein>
<feature type="compositionally biased region" description="Low complexity" evidence="1">
    <location>
        <begin position="118"/>
        <end position="129"/>
    </location>
</feature>
<gene>
    <name evidence="2" type="ORF">COCC4DRAFT_56727</name>
</gene>
<feature type="region of interest" description="Disordered" evidence="1">
    <location>
        <begin position="1"/>
        <end position="50"/>
    </location>
</feature>
<evidence type="ECO:0000256" key="1">
    <source>
        <dbReference type="SAM" id="MobiDB-lite"/>
    </source>
</evidence>
<dbReference type="HOGENOM" id="CLU_1199704_0_0_1"/>
<feature type="region of interest" description="Disordered" evidence="1">
    <location>
        <begin position="108"/>
        <end position="129"/>
    </location>
</feature>
<organism evidence="2 3">
    <name type="scientific">Cochliobolus heterostrophus (strain C4 / ATCC 48331 / race T)</name>
    <name type="common">Southern corn leaf blight fungus</name>
    <name type="synonym">Bipolaris maydis</name>
    <dbReference type="NCBI Taxonomy" id="665024"/>
    <lineage>
        <taxon>Eukaryota</taxon>
        <taxon>Fungi</taxon>
        <taxon>Dikarya</taxon>
        <taxon>Ascomycota</taxon>
        <taxon>Pezizomycotina</taxon>
        <taxon>Dothideomycetes</taxon>
        <taxon>Pleosporomycetidae</taxon>
        <taxon>Pleosporales</taxon>
        <taxon>Pleosporineae</taxon>
        <taxon>Pleosporaceae</taxon>
        <taxon>Bipolaris</taxon>
    </lineage>
</organism>
<dbReference type="Proteomes" id="UP000012338">
    <property type="component" value="Unassembled WGS sequence"/>
</dbReference>
<evidence type="ECO:0000313" key="2">
    <source>
        <dbReference type="EMBL" id="ENI09205.1"/>
    </source>
</evidence>